<keyword evidence="2" id="KW-1185">Reference proteome</keyword>
<proteinExistence type="predicted"/>
<gene>
    <name evidence="1" type="ORF">CEXT_813661</name>
</gene>
<comment type="caution">
    <text evidence="1">The sequence shown here is derived from an EMBL/GenBank/DDBJ whole genome shotgun (WGS) entry which is preliminary data.</text>
</comment>
<dbReference type="Proteomes" id="UP001054945">
    <property type="component" value="Unassembled WGS sequence"/>
</dbReference>
<sequence>MIHFDMPSSLSGTARRFGLEGGDGDGLRKCLKGAPGHHPGILECRPFGKRHSECGASPLSSVVLIDRAGTYHSRSMNGQFCNELNERFK</sequence>
<evidence type="ECO:0000313" key="2">
    <source>
        <dbReference type="Proteomes" id="UP001054945"/>
    </source>
</evidence>
<protein>
    <submittedName>
        <fullName evidence="1">Uncharacterized protein</fullName>
    </submittedName>
</protein>
<reference evidence="1 2" key="1">
    <citation type="submission" date="2021-06" db="EMBL/GenBank/DDBJ databases">
        <title>Caerostris extrusa draft genome.</title>
        <authorList>
            <person name="Kono N."/>
            <person name="Arakawa K."/>
        </authorList>
    </citation>
    <scope>NUCLEOTIDE SEQUENCE [LARGE SCALE GENOMIC DNA]</scope>
</reference>
<name>A0AAV4XD73_CAEEX</name>
<evidence type="ECO:0000313" key="1">
    <source>
        <dbReference type="EMBL" id="GIY92582.1"/>
    </source>
</evidence>
<organism evidence="1 2">
    <name type="scientific">Caerostris extrusa</name>
    <name type="common">Bark spider</name>
    <name type="synonym">Caerostris bankana</name>
    <dbReference type="NCBI Taxonomy" id="172846"/>
    <lineage>
        <taxon>Eukaryota</taxon>
        <taxon>Metazoa</taxon>
        <taxon>Ecdysozoa</taxon>
        <taxon>Arthropoda</taxon>
        <taxon>Chelicerata</taxon>
        <taxon>Arachnida</taxon>
        <taxon>Araneae</taxon>
        <taxon>Araneomorphae</taxon>
        <taxon>Entelegynae</taxon>
        <taxon>Araneoidea</taxon>
        <taxon>Araneidae</taxon>
        <taxon>Caerostris</taxon>
    </lineage>
</organism>
<dbReference type="AlphaFoldDB" id="A0AAV4XD73"/>
<accession>A0AAV4XD73</accession>
<dbReference type="EMBL" id="BPLR01017557">
    <property type="protein sequence ID" value="GIY92582.1"/>
    <property type="molecule type" value="Genomic_DNA"/>
</dbReference>